<protein>
    <submittedName>
        <fullName evidence="3">MaoC family dehydratase</fullName>
    </submittedName>
</protein>
<feature type="domain" description="MaoC-like" evidence="2">
    <location>
        <begin position="10"/>
        <end position="108"/>
    </location>
</feature>
<dbReference type="AlphaFoldDB" id="A0AB39PC92"/>
<dbReference type="Pfam" id="PF01575">
    <property type="entry name" value="MaoC_dehydratas"/>
    <property type="match status" value="1"/>
</dbReference>
<dbReference type="Gene3D" id="3.10.129.10">
    <property type="entry name" value="Hotdog Thioesterase"/>
    <property type="match status" value="1"/>
</dbReference>
<gene>
    <name evidence="3" type="ORF">AB5J56_23350</name>
</gene>
<dbReference type="SUPFAM" id="SSF54637">
    <property type="entry name" value="Thioesterase/thiol ester dehydrase-isomerase"/>
    <property type="match status" value="1"/>
</dbReference>
<evidence type="ECO:0000313" key="3">
    <source>
        <dbReference type="EMBL" id="XDQ27471.1"/>
    </source>
</evidence>
<accession>A0AB39PC92</accession>
<reference evidence="3" key="1">
    <citation type="submission" date="2024-07" db="EMBL/GenBank/DDBJ databases">
        <authorList>
            <person name="Yu S.T."/>
        </authorList>
    </citation>
    <scope>NUCLEOTIDE SEQUENCE</scope>
    <source>
        <strain evidence="3">R21</strain>
    </source>
</reference>
<dbReference type="InterPro" id="IPR002539">
    <property type="entry name" value="MaoC-like_dom"/>
</dbReference>
<evidence type="ECO:0000259" key="2">
    <source>
        <dbReference type="Pfam" id="PF01575"/>
    </source>
</evidence>
<proteinExistence type="inferred from homology"/>
<evidence type="ECO:0000256" key="1">
    <source>
        <dbReference type="ARBA" id="ARBA00005254"/>
    </source>
</evidence>
<dbReference type="RefSeq" id="WP_369234717.1">
    <property type="nucleotide sequence ID" value="NZ_CP163435.1"/>
</dbReference>
<name>A0AB39PC92_9ACTN</name>
<dbReference type="InterPro" id="IPR029069">
    <property type="entry name" value="HotDog_dom_sf"/>
</dbReference>
<organism evidence="3">
    <name type="scientific">Streptomyces sp. R21</name>
    <dbReference type="NCBI Taxonomy" id="3238627"/>
    <lineage>
        <taxon>Bacteria</taxon>
        <taxon>Bacillati</taxon>
        <taxon>Actinomycetota</taxon>
        <taxon>Actinomycetes</taxon>
        <taxon>Kitasatosporales</taxon>
        <taxon>Streptomycetaceae</taxon>
        <taxon>Streptomyces</taxon>
    </lineage>
</organism>
<dbReference type="EMBL" id="CP163435">
    <property type="protein sequence ID" value="XDQ27471.1"/>
    <property type="molecule type" value="Genomic_DNA"/>
</dbReference>
<dbReference type="CDD" id="cd03455">
    <property type="entry name" value="SAV4209"/>
    <property type="match status" value="1"/>
</dbReference>
<comment type="similarity">
    <text evidence="1">Belongs to the enoyl-CoA hydratase/isomerase family.</text>
</comment>
<sequence>MRAGEELPPLEIEITRTLIVAGAIASRDYQDVHHDAELARQKGSPDIFMNILTTNGLVGRYVTDHFGPAAVLRKVAIRLGAPNYPGDTMVLRGTVEVVEGDTATVKVIGANGIGRHVTGTVTVTVPGTETVMPPGAETVMAPGAAGGVR</sequence>